<dbReference type="GO" id="GO:0030420">
    <property type="term" value="P:establishment of competence for transformation"/>
    <property type="evidence" value="ECO:0007669"/>
    <property type="project" value="UniProtKB-KW"/>
</dbReference>
<evidence type="ECO:0000256" key="1">
    <source>
        <dbReference type="ARBA" id="ARBA00004241"/>
    </source>
</evidence>
<dbReference type="InterPro" id="IPR012902">
    <property type="entry name" value="N_methyl_site"/>
</dbReference>
<keyword evidence="3" id="KW-1133">Transmembrane helix</keyword>
<dbReference type="Proteomes" id="UP000234384">
    <property type="component" value="Unassembled WGS sequence"/>
</dbReference>
<evidence type="ECO:0000313" key="5">
    <source>
        <dbReference type="Proteomes" id="UP000234384"/>
    </source>
</evidence>
<evidence type="ECO:0000256" key="3">
    <source>
        <dbReference type="SAM" id="Phobius"/>
    </source>
</evidence>
<dbReference type="EMBL" id="PKHE01000006">
    <property type="protein sequence ID" value="PKY89583.1"/>
    <property type="molecule type" value="Genomic_DNA"/>
</dbReference>
<organism evidence="4 5">
    <name type="scientific">Falseniella ignava</name>
    <dbReference type="NCBI Taxonomy" id="137730"/>
    <lineage>
        <taxon>Bacteria</taxon>
        <taxon>Bacillati</taxon>
        <taxon>Bacillota</taxon>
        <taxon>Bacilli</taxon>
        <taxon>Lactobacillales</taxon>
        <taxon>Aerococcaceae</taxon>
        <taxon>Falseniella</taxon>
    </lineage>
</organism>
<protein>
    <recommendedName>
        <fullName evidence="6">Prepilin-type N-terminal cleavage/methylation domain-containing protein</fullName>
    </recommendedName>
</protein>
<accession>A0A2I1K1U0</accession>
<evidence type="ECO:0008006" key="6">
    <source>
        <dbReference type="Google" id="ProtNLM"/>
    </source>
</evidence>
<comment type="subcellular location">
    <subcellularLocation>
        <location evidence="1">Cell surface</location>
    </subcellularLocation>
</comment>
<sequence>MVNLKYDKLHQNGFTIVESIAALLLFSVMLMLYLPAFMTEMHRQQALSHQTANYRIFYELAAMYYAQPISHIETGVEYHNFSMHSRSIATFRASKEGCQIEFMDGEYIDVSQQ</sequence>
<proteinExistence type="predicted"/>
<feature type="transmembrane region" description="Helical" evidence="3">
    <location>
        <begin position="12"/>
        <end position="34"/>
    </location>
</feature>
<evidence type="ECO:0000313" key="4">
    <source>
        <dbReference type="EMBL" id="PKY89583.1"/>
    </source>
</evidence>
<gene>
    <name evidence="4" type="ORF">CYJ57_03410</name>
</gene>
<dbReference type="AlphaFoldDB" id="A0A2I1K1U0"/>
<dbReference type="RefSeq" id="WP_101954080.1">
    <property type="nucleotide sequence ID" value="NZ_PKHE01000006.1"/>
</dbReference>
<keyword evidence="2" id="KW-0178">Competence</keyword>
<keyword evidence="3" id="KW-0472">Membrane</keyword>
<reference evidence="4 5" key="1">
    <citation type="submission" date="2017-12" db="EMBL/GenBank/DDBJ databases">
        <title>Phylogenetic diversity of female urinary microbiome.</title>
        <authorList>
            <person name="Thomas-White K."/>
            <person name="Wolfe A.J."/>
        </authorList>
    </citation>
    <scope>NUCLEOTIDE SEQUENCE [LARGE SCALE GENOMIC DNA]</scope>
    <source>
        <strain evidence="4 5">UMB0898</strain>
    </source>
</reference>
<dbReference type="GO" id="GO:0009986">
    <property type="term" value="C:cell surface"/>
    <property type="evidence" value="ECO:0007669"/>
    <property type="project" value="UniProtKB-SubCell"/>
</dbReference>
<dbReference type="NCBIfam" id="TIGR02532">
    <property type="entry name" value="IV_pilin_GFxxxE"/>
    <property type="match status" value="1"/>
</dbReference>
<keyword evidence="3" id="KW-0812">Transmembrane</keyword>
<evidence type="ECO:0000256" key="2">
    <source>
        <dbReference type="ARBA" id="ARBA00023287"/>
    </source>
</evidence>
<name>A0A2I1K1U0_9LACT</name>
<comment type="caution">
    <text evidence="4">The sequence shown here is derived from an EMBL/GenBank/DDBJ whole genome shotgun (WGS) entry which is preliminary data.</text>
</comment>